<dbReference type="GO" id="GO:0005737">
    <property type="term" value="C:cytoplasm"/>
    <property type="evidence" value="ECO:0007669"/>
    <property type="project" value="TreeGrafter"/>
</dbReference>
<comment type="pathway">
    <text evidence="1">Cofactor biosynthesis; thiamine diphosphate biosynthesis.</text>
</comment>
<dbReference type="PANTHER" id="PTHR20857:SF23">
    <property type="entry name" value="THIAMINE BIOSYNTHETIC BIFUNCTIONAL ENZYME"/>
    <property type="match status" value="1"/>
</dbReference>
<name>A0A1G6TI56_9PROT</name>
<dbReference type="STRING" id="637679.GCA_001550055_00644"/>
<organism evidence="4 5">
    <name type="scientific">Kordiimonas lacus</name>
    <dbReference type="NCBI Taxonomy" id="637679"/>
    <lineage>
        <taxon>Bacteria</taxon>
        <taxon>Pseudomonadati</taxon>
        <taxon>Pseudomonadota</taxon>
        <taxon>Alphaproteobacteria</taxon>
        <taxon>Kordiimonadales</taxon>
        <taxon>Kordiimonadaceae</taxon>
        <taxon>Kordiimonas</taxon>
    </lineage>
</organism>
<evidence type="ECO:0000256" key="1">
    <source>
        <dbReference type="ARBA" id="ARBA00004948"/>
    </source>
</evidence>
<reference evidence="4 5" key="1">
    <citation type="submission" date="2016-10" db="EMBL/GenBank/DDBJ databases">
        <authorList>
            <person name="de Groot N.N."/>
        </authorList>
    </citation>
    <scope>NUCLEOTIDE SEQUENCE [LARGE SCALE GENOMIC DNA]</scope>
    <source>
        <strain evidence="4 5">CGMCC 1.9109</strain>
    </source>
</reference>
<dbReference type="InterPro" id="IPR022998">
    <property type="entry name" value="ThiamineP_synth_TenI"/>
</dbReference>
<dbReference type="InterPro" id="IPR013785">
    <property type="entry name" value="Aldolase_TIM"/>
</dbReference>
<protein>
    <submittedName>
        <fullName evidence="4">Thiamine-phosphate pyrophosphorylase</fullName>
    </submittedName>
</protein>
<sequence>MVKSEITLRAEGAAAKMMTATGGALPIFITHAGRAPDPVAVARGLPQGAVVIVRDYDHADRRGLARTLRKATKARGQLLLVAGDAALARAVGADGVHLPEHQLVRPPVLNGFSLVTAACHSRAAMTRAVAIGVDIVLVSPVFETQSHVGVPALGLHRFARLIAGAPLPVAALGGVNSETAKKLRPLGIAAFAAIDGFIG</sequence>
<dbReference type="OrthoDB" id="8446047at2"/>
<dbReference type="GO" id="GO:0004789">
    <property type="term" value="F:thiamine-phosphate diphosphorylase activity"/>
    <property type="evidence" value="ECO:0007669"/>
    <property type="project" value="TreeGrafter"/>
</dbReference>
<dbReference type="Proteomes" id="UP000183685">
    <property type="component" value="Unassembled WGS sequence"/>
</dbReference>
<dbReference type="PANTHER" id="PTHR20857">
    <property type="entry name" value="THIAMINE-PHOSPHATE PYROPHOSPHORYLASE"/>
    <property type="match status" value="1"/>
</dbReference>
<dbReference type="InterPro" id="IPR036206">
    <property type="entry name" value="ThiamineP_synth_sf"/>
</dbReference>
<accession>A0A1G6TI56</accession>
<gene>
    <name evidence="4" type="ORF">SAMN04488071_0245</name>
</gene>
<dbReference type="EMBL" id="FNAK01000001">
    <property type="protein sequence ID" value="SDD28753.1"/>
    <property type="molecule type" value="Genomic_DNA"/>
</dbReference>
<dbReference type="RefSeq" id="WP_068308776.1">
    <property type="nucleotide sequence ID" value="NZ_FNAK01000001.1"/>
</dbReference>
<dbReference type="Pfam" id="PF02581">
    <property type="entry name" value="TMP-TENI"/>
    <property type="match status" value="1"/>
</dbReference>
<dbReference type="CDD" id="cd00564">
    <property type="entry name" value="TMP_TenI"/>
    <property type="match status" value="1"/>
</dbReference>
<keyword evidence="5" id="KW-1185">Reference proteome</keyword>
<evidence type="ECO:0000256" key="2">
    <source>
        <dbReference type="ARBA" id="ARBA00022977"/>
    </source>
</evidence>
<evidence type="ECO:0000313" key="4">
    <source>
        <dbReference type="EMBL" id="SDD28753.1"/>
    </source>
</evidence>
<feature type="domain" description="Thiamine phosphate synthase/TenI" evidence="3">
    <location>
        <begin position="41"/>
        <end position="195"/>
    </location>
</feature>
<dbReference type="SUPFAM" id="SSF51391">
    <property type="entry name" value="Thiamin phosphate synthase"/>
    <property type="match status" value="1"/>
</dbReference>
<dbReference type="AlphaFoldDB" id="A0A1G6TI56"/>
<keyword evidence="2" id="KW-0784">Thiamine biosynthesis</keyword>
<dbReference type="Gene3D" id="3.20.20.70">
    <property type="entry name" value="Aldolase class I"/>
    <property type="match status" value="1"/>
</dbReference>
<evidence type="ECO:0000259" key="3">
    <source>
        <dbReference type="Pfam" id="PF02581"/>
    </source>
</evidence>
<proteinExistence type="predicted"/>
<evidence type="ECO:0000313" key="5">
    <source>
        <dbReference type="Proteomes" id="UP000183685"/>
    </source>
</evidence>
<dbReference type="GO" id="GO:0009228">
    <property type="term" value="P:thiamine biosynthetic process"/>
    <property type="evidence" value="ECO:0007669"/>
    <property type="project" value="UniProtKB-KW"/>
</dbReference>